<organism evidence="2 3">
    <name type="scientific">Mycolicibacterium phocaicum</name>
    <dbReference type="NCBI Taxonomy" id="319706"/>
    <lineage>
        <taxon>Bacteria</taxon>
        <taxon>Bacillati</taxon>
        <taxon>Actinomycetota</taxon>
        <taxon>Actinomycetes</taxon>
        <taxon>Mycobacteriales</taxon>
        <taxon>Mycobacteriaceae</taxon>
        <taxon>Mycolicibacterium</taxon>
    </lineage>
</organism>
<dbReference type="RefSeq" id="WP_138250406.1">
    <property type="nucleotide sequence ID" value="NZ_AP022616.1"/>
</dbReference>
<feature type="region of interest" description="Disordered" evidence="1">
    <location>
        <begin position="295"/>
        <end position="352"/>
    </location>
</feature>
<reference evidence="2 3" key="1">
    <citation type="submission" date="2018-01" db="EMBL/GenBank/DDBJ databases">
        <title>Comparative genomics of Mycobacterium mucogenicum and Mycobacterium neoaurum clade members emphasizing tRNA and non-coding RNA.</title>
        <authorList>
            <person name="Behra P.R.K."/>
            <person name="Pettersson B.M.F."/>
            <person name="Das S."/>
            <person name="Dasgupta S."/>
            <person name="Kirsebom L.A."/>
        </authorList>
    </citation>
    <scope>NUCLEOTIDE SEQUENCE [LARGE SCALE GENOMIC DNA]</scope>
    <source>
        <strain evidence="2 3">DSM 45104</strain>
    </source>
</reference>
<evidence type="ECO:0000313" key="3">
    <source>
        <dbReference type="Proteomes" id="UP000309984"/>
    </source>
</evidence>
<dbReference type="Pfam" id="PF25310">
    <property type="entry name" value="VG15"/>
    <property type="match status" value="2"/>
</dbReference>
<protein>
    <submittedName>
        <fullName evidence="2">Uncharacterized protein</fullName>
    </submittedName>
</protein>
<feature type="region of interest" description="Disordered" evidence="1">
    <location>
        <begin position="214"/>
        <end position="239"/>
    </location>
</feature>
<dbReference type="Gene3D" id="3.40.1350.120">
    <property type="match status" value="1"/>
</dbReference>
<sequence length="517" mass="56552">MPLLADAQALQGVLVDLVALPIRDLVQLWRQYGDQAEFRAILEAALPQILAPYLQGAAMVTAQQYTEQLPESPFQAKPYGDIPVERIMGTIAWALNAPGSAPPLDRIAGAVKRMVFDASRQTALRNLEAEYGFEFSDGGTEELGTLWARYASATACGFCKVLATRGAVYTSKEAAEQVVGRGVDLTVADRRMIAAGQLTRPEARNRRSVYRNEKQAARQGAKVGDTRKSVGTLRGNQDRGDRYHDNCRCIAVAVRPGQVYDPPDYVQQWEKDYAEASRGTKGIGAIGRKMDAIAKDQNGGSGAQPGEEPTAKRFQKRDTERRQGHPGGPGGSPPPTVPPKGGKGYSDDDHERRLEWELDDAMRRRMKSADGSLDEVLARINALQQYRAANRITGRLDERFGKPFDAHERVVVDKLLAEGHNVTSIAVLRTGDTTPDMAVDGRVAEIKASISANIDNFGKRVADAYADQGAPAVFVNATRSGIARSDMEQVMQDIVSRGDSLYIRIIGSDYDSEFGRW</sequence>
<proteinExistence type="predicted"/>
<dbReference type="Proteomes" id="UP000309984">
    <property type="component" value="Unassembled WGS sequence"/>
</dbReference>
<name>A0A7I7ZUR3_9MYCO</name>
<dbReference type="InterPro" id="IPR057369">
    <property type="entry name" value="VG15"/>
</dbReference>
<gene>
    <name evidence="2" type="ORF">C1S79_21340</name>
</gene>
<keyword evidence="3" id="KW-1185">Reference proteome</keyword>
<evidence type="ECO:0000313" key="2">
    <source>
        <dbReference type="EMBL" id="TLH63710.1"/>
    </source>
</evidence>
<comment type="caution">
    <text evidence="2">The sequence shown here is derived from an EMBL/GenBank/DDBJ whole genome shotgun (WGS) entry which is preliminary data.</text>
</comment>
<dbReference type="AlphaFoldDB" id="A0A7I7ZUR3"/>
<evidence type="ECO:0000256" key="1">
    <source>
        <dbReference type="SAM" id="MobiDB-lite"/>
    </source>
</evidence>
<accession>A0A7I7ZUR3</accession>
<dbReference type="EMBL" id="POTM01000052">
    <property type="protein sequence ID" value="TLH63710.1"/>
    <property type="molecule type" value="Genomic_DNA"/>
</dbReference>